<comment type="caution">
    <text evidence="2">The sequence shown here is derived from an EMBL/GenBank/DDBJ whole genome shotgun (WGS) entry which is preliminary data.</text>
</comment>
<feature type="transmembrane region" description="Helical" evidence="1">
    <location>
        <begin position="331"/>
        <end position="348"/>
    </location>
</feature>
<sequence>MNASIETAPSEPARAPHAATAVQPARTFRMLLRRELWEHKGGFLWAPLVAGGILLLLSLMGFVLTEVSLRRVAGEADFAVEGGTVRINGLDLTQLTSKMSPEDLRQLGGALDLSLYMAAGWPILVLAFVVFFYCLGSLYDERRDRSVLFWKSLPVSDHQTVLSKAASATLLAPALAVLASVATVFGFLVLVSLFVLLHGGNPYTLLWVPASPLKVALHLVASIPVYALWALPTVGWLMLCSAWARSKPFLWAIMIPVFAGVFVSWFDLMRLFDLESFWFWKNIVARALLSVAPMTWLDAAQVGRMEFDGPGAISQAINLRTMYSTLLTPQLWIGALAGAGMILAAARLRRWRDEG</sequence>
<organism evidence="2 3">
    <name type="scientific">Vulcaniibacterium tengchongense</name>
    <dbReference type="NCBI Taxonomy" id="1273429"/>
    <lineage>
        <taxon>Bacteria</taxon>
        <taxon>Pseudomonadati</taxon>
        <taxon>Pseudomonadota</taxon>
        <taxon>Gammaproteobacteria</taxon>
        <taxon>Lysobacterales</taxon>
        <taxon>Lysobacteraceae</taxon>
        <taxon>Vulcaniibacterium</taxon>
    </lineage>
</organism>
<evidence type="ECO:0000313" key="2">
    <source>
        <dbReference type="EMBL" id="RPE81526.1"/>
    </source>
</evidence>
<proteinExistence type="predicted"/>
<dbReference type="EMBL" id="RKQN01000001">
    <property type="protein sequence ID" value="RPE81526.1"/>
    <property type="molecule type" value="Genomic_DNA"/>
</dbReference>
<feature type="transmembrane region" description="Helical" evidence="1">
    <location>
        <begin position="43"/>
        <end position="64"/>
    </location>
</feature>
<dbReference type="AlphaFoldDB" id="A0A3N4VEU1"/>
<keyword evidence="1" id="KW-0472">Membrane</keyword>
<feature type="transmembrane region" description="Helical" evidence="1">
    <location>
        <begin position="249"/>
        <end position="266"/>
    </location>
</feature>
<protein>
    <submittedName>
        <fullName evidence="2">ABC-2 type transport system permease protein</fullName>
    </submittedName>
</protein>
<feature type="transmembrane region" description="Helical" evidence="1">
    <location>
        <begin position="215"/>
        <end position="237"/>
    </location>
</feature>
<accession>A0A3N4VEU1</accession>
<dbReference type="Proteomes" id="UP000269708">
    <property type="component" value="Unassembled WGS sequence"/>
</dbReference>
<reference evidence="2 3" key="1">
    <citation type="submission" date="2018-11" db="EMBL/GenBank/DDBJ databases">
        <title>Genomic Encyclopedia of Type Strains, Phase IV (KMG-IV): sequencing the most valuable type-strain genomes for metagenomic binning, comparative biology and taxonomic classification.</title>
        <authorList>
            <person name="Goeker M."/>
        </authorList>
    </citation>
    <scope>NUCLEOTIDE SEQUENCE [LARGE SCALE GENOMIC DNA]</scope>
    <source>
        <strain evidence="2 3">DSM 25623</strain>
    </source>
</reference>
<gene>
    <name evidence="2" type="ORF">EDC50_0717</name>
</gene>
<evidence type="ECO:0000313" key="3">
    <source>
        <dbReference type="Proteomes" id="UP000269708"/>
    </source>
</evidence>
<feature type="transmembrane region" description="Helical" evidence="1">
    <location>
        <begin position="113"/>
        <end position="135"/>
    </location>
</feature>
<evidence type="ECO:0000256" key="1">
    <source>
        <dbReference type="SAM" id="Phobius"/>
    </source>
</evidence>
<dbReference type="RefSeq" id="WP_425477865.1">
    <property type="nucleotide sequence ID" value="NZ_RKQN01000001.1"/>
</dbReference>
<name>A0A3N4VEU1_9GAMM</name>
<keyword evidence="1" id="KW-0812">Transmembrane</keyword>
<keyword evidence="1" id="KW-1133">Transmembrane helix</keyword>
<keyword evidence="3" id="KW-1185">Reference proteome</keyword>
<feature type="transmembrane region" description="Helical" evidence="1">
    <location>
        <begin position="170"/>
        <end position="195"/>
    </location>
</feature>